<reference evidence="1 2" key="1">
    <citation type="submission" date="2018-08" db="EMBL/GenBank/DDBJ databases">
        <title>Recombination of ecologically and evolutionarily significant loci maintains genetic cohesion in the Pseudomonas syringae species complex.</title>
        <authorList>
            <person name="Dillon M."/>
            <person name="Thakur S."/>
            <person name="Almeida R.N.D."/>
            <person name="Weir B.S."/>
            <person name="Guttman D.S."/>
        </authorList>
    </citation>
    <scope>NUCLEOTIDE SEQUENCE [LARGE SCALE GENOMIC DNA]</scope>
    <source>
        <strain evidence="1 2">ICMP 3883</strain>
    </source>
</reference>
<dbReference type="EMBL" id="RBNR01000029">
    <property type="protein sequence ID" value="RML47222.1"/>
    <property type="molecule type" value="Genomic_DNA"/>
</dbReference>
<protein>
    <submittedName>
        <fullName evidence="1">Uncharacterized protein</fullName>
    </submittedName>
</protein>
<gene>
    <name evidence="1" type="ORF">ALQ95_100943</name>
</gene>
<accession>A0A3M2W6P7</accession>
<sequence length="47" mass="5277">MFSSASERLMRTLNEGWNGSRTPARTFNIERCANPVLTCATAMQARE</sequence>
<dbReference type="AlphaFoldDB" id="A0A3M2W6P7"/>
<evidence type="ECO:0000313" key="1">
    <source>
        <dbReference type="EMBL" id="RML47222.1"/>
    </source>
</evidence>
<dbReference type="Proteomes" id="UP000280292">
    <property type="component" value="Unassembled WGS sequence"/>
</dbReference>
<proteinExistence type="predicted"/>
<evidence type="ECO:0000313" key="2">
    <source>
        <dbReference type="Proteomes" id="UP000280292"/>
    </source>
</evidence>
<organism evidence="1 2">
    <name type="scientific">Pseudomonas syringae pv. ribicola</name>
    <dbReference type="NCBI Taxonomy" id="55398"/>
    <lineage>
        <taxon>Bacteria</taxon>
        <taxon>Pseudomonadati</taxon>
        <taxon>Pseudomonadota</taxon>
        <taxon>Gammaproteobacteria</taxon>
        <taxon>Pseudomonadales</taxon>
        <taxon>Pseudomonadaceae</taxon>
        <taxon>Pseudomonas</taxon>
    </lineage>
</organism>
<comment type="caution">
    <text evidence="1">The sequence shown here is derived from an EMBL/GenBank/DDBJ whole genome shotgun (WGS) entry which is preliminary data.</text>
</comment>
<name>A0A3M2W6P7_PSESI</name>